<dbReference type="AlphaFoldDB" id="A0A1B1NGB7"/>
<dbReference type="EMBL" id="CP014989">
    <property type="protein sequence ID" value="ANS80477.1"/>
    <property type="molecule type" value="Genomic_DNA"/>
</dbReference>
<accession>A0A1B1NGB7</accession>
<dbReference type="InterPro" id="IPR051908">
    <property type="entry name" value="Ribosomal_N-acetyltransferase"/>
</dbReference>
<dbReference type="SUPFAM" id="SSF55729">
    <property type="entry name" value="Acyl-CoA N-acyltransferases (Nat)"/>
    <property type="match status" value="1"/>
</dbReference>
<proteinExistence type="predicted"/>
<dbReference type="STRING" id="1758689.SGUI_3081"/>
<organism evidence="2 3">
    <name type="scientific">Serinicoccus hydrothermalis</name>
    <dbReference type="NCBI Taxonomy" id="1758689"/>
    <lineage>
        <taxon>Bacteria</taxon>
        <taxon>Bacillati</taxon>
        <taxon>Actinomycetota</taxon>
        <taxon>Actinomycetes</taxon>
        <taxon>Micrococcales</taxon>
        <taxon>Ornithinimicrobiaceae</taxon>
        <taxon>Serinicoccus</taxon>
    </lineage>
</organism>
<dbReference type="GO" id="GO:0008999">
    <property type="term" value="F:protein-N-terminal-alanine acetyltransferase activity"/>
    <property type="evidence" value="ECO:0007669"/>
    <property type="project" value="TreeGrafter"/>
</dbReference>
<reference evidence="2 3" key="1">
    <citation type="submission" date="2016-03" db="EMBL/GenBank/DDBJ databases">
        <title>Shallow-sea hydrothermal system.</title>
        <authorList>
            <person name="Tang K."/>
        </authorList>
    </citation>
    <scope>NUCLEOTIDE SEQUENCE [LARGE SCALE GENOMIC DNA]</scope>
    <source>
        <strain evidence="2 3">JLT9</strain>
    </source>
</reference>
<gene>
    <name evidence="2" type="ORF">SGUI_3081</name>
</gene>
<name>A0A1B1NGB7_9MICO</name>
<dbReference type="InterPro" id="IPR000182">
    <property type="entry name" value="GNAT_dom"/>
</dbReference>
<sequence>MPAVLLRPLRPDDLAVHASGCDDLVDRWVNGGRTSTTEEHLAWLERMADAWRARADVVDLAVEDAATGEHVGVVGIQRGLSYLRPGEVNLTYTLYAGRRGCGHATAATRAAMRLAAAQAPVTRFLIRCAPANHASAAVARRLGFRHVGIVAEPDGWSGDRYVCDVENG</sequence>
<evidence type="ECO:0000313" key="3">
    <source>
        <dbReference type="Proteomes" id="UP000092482"/>
    </source>
</evidence>
<evidence type="ECO:0000259" key="1">
    <source>
        <dbReference type="Pfam" id="PF13302"/>
    </source>
</evidence>
<dbReference type="Gene3D" id="3.40.630.30">
    <property type="match status" value="1"/>
</dbReference>
<dbReference type="GO" id="GO:0005737">
    <property type="term" value="C:cytoplasm"/>
    <property type="evidence" value="ECO:0007669"/>
    <property type="project" value="TreeGrafter"/>
</dbReference>
<keyword evidence="2" id="KW-0808">Transferase</keyword>
<dbReference type="Pfam" id="PF13302">
    <property type="entry name" value="Acetyltransf_3"/>
    <property type="match status" value="1"/>
</dbReference>
<protein>
    <submittedName>
        <fullName evidence="2">Putative transferase</fullName>
    </submittedName>
</protein>
<dbReference type="PANTHER" id="PTHR43441">
    <property type="entry name" value="RIBOSOMAL-PROTEIN-SERINE ACETYLTRANSFERASE"/>
    <property type="match status" value="1"/>
</dbReference>
<dbReference type="InterPro" id="IPR016181">
    <property type="entry name" value="Acyl_CoA_acyltransferase"/>
</dbReference>
<dbReference type="Proteomes" id="UP000092482">
    <property type="component" value="Chromosome"/>
</dbReference>
<evidence type="ECO:0000313" key="2">
    <source>
        <dbReference type="EMBL" id="ANS80477.1"/>
    </source>
</evidence>
<feature type="domain" description="N-acetyltransferase" evidence="1">
    <location>
        <begin position="4"/>
        <end position="145"/>
    </location>
</feature>
<dbReference type="GO" id="GO:1990189">
    <property type="term" value="F:protein N-terminal-serine acetyltransferase activity"/>
    <property type="evidence" value="ECO:0007669"/>
    <property type="project" value="TreeGrafter"/>
</dbReference>
<keyword evidence="3" id="KW-1185">Reference proteome</keyword>
<dbReference type="KEGG" id="serj:SGUI_3081"/>
<dbReference type="PANTHER" id="PTHR43441:SF2">
    <property type="entry name" value="FAMILY ACETYLTRANSFERASE, PUTATIVE (AFU_ORTHOLOGUE AFUA_7G00850)-RELATED"/>
    <property type="match status" value="1"/>
</dbReference>